<dbReference type="AlphaFoldDB" id="A0A1G8YUB0"/>
<protein>
    <recommendedName>
        <fullName evidence="6">Flagellar secretion chaperone FliS</fullName>
    </recommendedName>
</protein>
<keyword evidence="7" id="KW-0282">Flagellum</keyword>
<keyword evidence="8" id="KW-1185">Reference proteome</keyword>
<evidence type="ECO:0000256" key="6">
    <source>
        <dbReference type="PIRNR" id="PIRNR039090"/>
    </source>
</evidence>
<keyword evidence="7" id="KW-0966">Cell projection</keyword>
<keyword evidence="3 6" id="KW-0963">Cytoplasm</keyword>
<name>A0A1G8YUB0_9GAMM</name>
<dbReference type="CDD" id="cd16098">
    <property type="entry name" value="FliS"/>
    <property type="match status" value="1"/>
</dbReference>
<evidence type="ECO:0000256" key="2">
    <source>
        <dbReference type="ARBA" id="ARBA00008787"/>
    </source>
</evidence>
<evidence type="ECO:0000256" key="4">
    <source>
        <dbReference type="ARBA" id="ARBA00022795"/>
    </source>
</evidence>
<dbReference type="Proteomes" id="UP000199527">
    <property type="component" value="Unassembled WGS sequence"/>
</dbReference>
<evidence type="ECO:0000256" key="5">
    <source>
        <dbReference type="ARBA" id="ARBA00023186"/>
    </source>
</evidence>
<dbReference type="Gene3D" id="1.20.120.340">
    <property type="entry name" value="Flagellar protein FliS"/>
    <property type="match status" value="1"/>
</dbReference>
<keyword evidence="4 6" id="KW-1005">Bacterial flagellum biogenesis</keyword>
<dbReference type="OrthoDB" id="9792010at2"/>
<dbReference type="RefSeq" id="WP_090367488.1">
    <property type="nucleotide sequence ID" value="NZ_FNEM01000018.1"/>
</dbReference>
<dbReference type="GO" id="GO:0044780">
    <property type="term" value="P:bacterial-type flagellum assembly"/>
    <property type="evidence" value="ECO:0007669"/>
    <property type="project" value="InterPro"/>
</dbReference>
<dbReference type="InterPro" id="IPR036584">
    <property type="entry name" value="FliS_sf"/>
</dbReference>
<reference evidence="8" key="1">
    <citation type="submission" date="2016-10" db="EMBL/GenBank/DDBJ databases">
        <authorList>
            <person name="Varghese N."/>
            <person name="Submissions S."/>
        </authorList>
    </citation>
    <scope>NUCLEOTIDE SEQUENCE [LARGE SCALE GENOMIC DNA]</scope>
    <source>
        <strain evidence="8">DSM 23317</strain>
    </source>
</reference>
<keyword evidence="5" id="KW-0143">Chaperone</keyword>
<dbReference type="GO" id="GO:0005829">
    <property type="term" value="C:cytosol"/>
    <property type="evidence" value="ECO:0007669"/>
    <property type="project" value="UniProtKB-SubCell"/>
</dbReference>
<organism evidence="7 8">
    <name type="scientific">Ferrimonas sediminum</name>
    <dbReference type="NCBI Taxonomy" id="718193"/>
    <lineage>
        <taxon>Bacteria</taxon>
        <taxon>Pseudomonadati</taxon>
        <taxon>Pseudomonadota</taxon>
        <taxon>Gammaproteobacteria</taxon>
        <taxon>Alteromonadales</taxon>
        <taxon>Ferrimonadaceae</taxon>
        <taxon>Ferrimonas</taxon>
    </lineage>
</organism>
<comment type="subcellular location">
    <subcellularLocation>
        <location evidence="1 6">Cytoplasm</location>
        <location evidence="1 6">Cytosol</location>
    </subcellularLocation>
</comment>
<dbReference type="NCBIfam" id="TIGR00208">
    <property type="entry name" value="fliS"/>
    <property type="match status" value="1"/>
</dbReference>
<sequence>MRGSLKAYRQVSVDSQKAEASPHKVVQLLLGGSIDKLIQSKLAIETNQVAKKGELMGRSMEIITHLKASLDREQGGEIAANLASLYEYVLRRIAEANAGNDSGIVDEVVDLLKTVKEGWDAIPAEHHHIKQPA</sequence>
<dbReference type="GO" id="GO:0071973">
    <property type="term" value="P:bacterial-type flagellum-dependent cell motility"/>
    <property type="evidence" value="ECO:0007669"/>
    <property type="project" value="TreeGrafter"/>
</dbReference>
<dbReference type="PIRSF" id="PIRSF039090">
    <property type="entry name" value="Flis"/>
    <property type="match status" value="1"/>
</dbReference>
<accession>A0A1G8YUB0</accession>
<dbReference type="InterPro" id="IPR003713">
    <property type="entry name" value="FliS"/>
</dbReference>
<gene>
    <name evidence="7" type="ORF">SAMN04488540_11843</name>
</gene>
<dbReference type="PANTHER" id="PTHR34773:SF1">
    <property type="entry name" value="FLAGELLAR SECRETION CHAPERONE FLIS"/>
    <property type="match status" value="1"/>
</dbReference>
<dbReference type="Pfam" id="PF02561">
    <property type="entry name" value="FliS"/>
    <property type="match status" value="1"/>
</dbReference>
<dbReference type="PANTHER" id="PTHR34773">
    <property type="entry name" value="FLAGELLAR SECRETION CHAPERONE FLIS"/>
    <property type="match status" value="1"/>
</dbReference>
<dbReference type="SUPFAM" id="SSF101116">
    <property type="entry name" value="Flagellar export chaperone FliS"/>
    <property type="match status" value="1"/>
</dbReference>
<evidence type="ECO:0000313" key="7">
    <source>
        <dbReference type="EMBL" id="SDK06327.1"/>
    </source>
</evidence>
<evidence type="ECO:0000313" key="8">
    <source>
        <dbReference type="Proteomes" id="UP000199527"/>
    </source>
</evidence>
<evidence type="ECO:0000256" key="3">
    <source>
        <dbReference type="ARBA" id="ARBA00022490"/>
    </source>
</evidence>
<dbReference type="EMBL" id="FNEM01000018">
    <property type="protein sequence ID" value="SDK06327.1"/>
    <property type="molecule type" value="Genomic_DNA"/>
</dbReference>
<proteinExistence type="inferred from homology"/>
<evidence type="ECO:0000256" key="1">
    <source>
        <dbReference type="ARBA" id="ARBA00004514"/>
    </source>
</evidence>
<keyword evidence="7" id="KW-0969">Cilium</keyword>
<comment type="similarity">
    <text evidence="2 6">Belongs to the FliS family.</text>
</comment>